<reference evidence="3" key="1">
    <citation type="submission" date="2015-04" db="UniProtKB">
        <authorList>
            <consortium name="EnsemblPlants"/>
        </authorList>
    </citation>
    <scope>IDENTIFICATION</scope>
</reference>
<dbReference type="Gramene" id="OMERI01G21790.1">
    <property type="protein sequence ID" value="OMERI01G21790.1"/>
    <property type="gene ID" value="OMERI01G21790"/>
</dbReference>
<proteinExistence type="predicted"/>
<keyword evidence="2" id="KW-1133">Transmembrane helix</keyword>
<keyword evidence="4" id="KW-1185">Reference proteome</keyword>
<dbReference type="Proteomes" id="UP000008021">
    <property type="component" value="Chromosome 1"/>
</dbReference>
<dbReference type="PANTHER" id="PTHR33640">
    <property type="entry name" value="TRANSMEMBRANE PROTEIN"/>
    <property type="match status" value="1"/>
</dbReference>
<evidence type="ECO:0000313" key="3">
    <source>
        <dbReference type="EnsemblPlants" id="OMERI01G21790.1"/>
    </source>
</evidence>
<evidence type="ECO:0000313" key="4">
    <source>
        <dbReference type="Proteomes" id="UP000008021"/>
    </source>
</evidence>
<name>A0A0E0C515_9ORYZ</name>
<dbReference type="STRING" id="40149.A0A0E0C515"/>
<keyword evidence="2" id="KW-0812">Transmembrane</keyword>
<reference evidence="3" key="2">
    <citation type="submission" date="2018-05" db="EMBL/GenBank/DDBJ databases">
        <title>OmerRS3 (Oryza meridionalis Reference Sequence Version 3).</title>
        <authorList>
            <person name="Zhang J."/>
            <person name="Kudrna D."/>
            <person name="Lee S."/>
            <person name="Talag J."/>
            <person name="Welchert J."/>
            <person name="Wing R.A."/>
        </authorList>
    </citation>
    <scope>NUCLEOTIDE SEQUENCE [LARGE SCALE GENOMIC DNA]</scope>
    <source>
        <strain evidence="3">cv. OR44</strain>
    </source>
</reference>
<dbReference type="eggNOG" id="ENOG502S18U">
    <property type="taxonomic scope" value="Eukaryota"/>
</dbReference>
<keyword evidence="2" id="KW-0472">Membrane</keyword>
<organism evidence="3">
    <name type="scientific">Oryza meridionalis</name>
    <dbReference type="NCBI Taxonomy" id="40149"/>
    <lineage>
        <taxon>Eukaryota</taxon>
        <taxon>Viridiplantae</taxon>
        <taxon>Streptophyta</taxon>
        <taxon>Embryophyta</taxon>
        <taxon>Tracheophyta</taxon>
        <taxon>Spermatophyta</taxon>
        <taxon>Magnoliopsida</taxon>
        <taxon>Liliopsida</taxon>
        <taxon>Poales</taxon>
        <taxon>Poaceae</taxon>
        <taxon>BOP clade</taxon>
        <taxon>Oryzoideae</taxon>
        <taxon>Oryzeae</taxon>
        <taxon>Oryzinae</taxon>
        <taxon>Oryza</taxon>
    </lineage>
</organism>
<evidence type="ECO:0000256" key="1">
    <source>
        <dbReference type="SAM" id="MobiDB-lite"/>
    </source>
</evidence>
<protein>
    <recommendedName>
        <fullName evidence="5">DUF4408 domain-containing protein</fullName>
    </recommendedName>
</protein>
<evidence type="ECO:0000256" key="2">
    <source>
        <dbReference type="SAM" id="Phobius"/>
    </source>
</evidence>
<dbReference type="AlphaFoldDB" id="A0A0E0C515"/>
<feature type="compositionally biased region" description="Acidic residues" evidence="1">
    <location>
        <begin position="210"/>
        <end position="222"/>
    </location>
</feature>
<feature type="transmembrane region" description="Helical" evidence="2">
    <location>
        <begin position="67"/>
        <end position="88"/>
    </location>
</feature>
<feature type="region of interest" description="Disordered" evidence="1">
    <location>
        <begin position="137"/>
        <end position="223"/>
    </location>
</feature>
<accession>A0A0E0C515</accession>
<dbReference type="EnsemblPlants" id="OMERI01G21790.1">
    <property type="protein sequence ID" value="OMERI01G21790.1"/>
    <property type="gene ID" value="OMERI01G21790"/>
</dbReference>
<dbReference type="HOGENOM" id="CLU_087114_0_0_1"/>
<sequence length="270" mass="28202">MTAAAAAAAAADDAGRPGAAAARLRVMWRVARAAEALALAVLLSRSLPLLPVAAGAAGAVLRVGASFLLHPCSVFLLANGIVVLLVALSRRDRPSASASSSSSSSCSDDHDDVHDQFLSFAGAHLPPLPEAITGAAAADQEEGAVFEDKQAVHVTPARAAPRRSRSEKVGRGRRPTRAASPELRRSESERCRRRRRSLSSSSASTLADWGVEEDDGGEEEEEEFRRAVEAFIAKQQTRFHREESFVLVAGAGAGDEMSAAAAAAAAVEVK</sequence>
<dbReference type="PANTHER" id="PTHR33640:SF8">
    <property type="entry name" value="TRANSMEMBRANE PROTEIN"/>
    <property type="match status" value="1"/>
</dbReference>
<evidence type="ECO:0008006" key="5">
    <source>
        <dbReference type="Google" id="ProtNLM"/>
    </source>
</evidence>
<feature type="transmembrane region" description="Helical" evidence="2">
    <location>
        <begin position="37"/>
        <end position="61"/>
    </location>
</feature>